<dbReference type="GO" id="GO:0015940">
    <property type="term" value="P:pantothenate biosynthetic process"/>
    <property type="evidence" value="ECO:0007669"/>
    <property type="project" value="UniProtKB-UniRule"/>
</dbReference>
<comment type="subunit">
    <text evidence="3 7">Homodecamer; pentamer of dimers.</text>
</comment>
<dbReference type="InterPro" id="IPR040442">
    <property type="entry name" value="Pyrv_kinase-like_dom_sf"/>
</dbReference>
<keyword evidence="4 7" id="KW-0566">Pantothenate biosynthesis</keyword>
<evidence type="ECO:0000256" key="10">
    <source>
        <dbReference type="PIRSR" id="PIRSR000388-3"/>
    </source>
</evidence>
<dbReference type="SUPFAM" id="SSF51621">
    <property type="entry name" value="Phosphoenolpyruvate/pyruvate domain"/>
    <property type="match status" value="1"/>
</dbReference>
<evidence type="ECO:0000256" key="4">
    <source>
        <dbReference type="ARBA" id="ARBA00022655"/>
    </source>
</evidence>
<evidence type="ECO:0000256" key="1">
    <source>
        <dbReference type="ARBA" id="ARBA00005033"/>
    </source>
</evidence>
<feature type="binding site" evidence="7 9">
    <location>
        <begin position="45"/>
        <end position="46"/>
    </location>
    <ligand>
        <name>3-methyl-2-oxobutanoate</name>
        <dbReference type="ChEBI" id="CHEBI:11851"/>
    </ligand>
</feature>
<feature type="binding site" evidence="7 9">
    <location>
        <position position="84"/>
    </location>
    <ligand>
        <name>3-methyl-2-oxobutanoate</name>
        <dbReference type="ChEBI" id="CHEBI:11851"/>
    </ligand>
</feature>
<dbReference type="GO" id="GO:0003864">
    <property type="term" value="F:3-methyl-2-oxobutanoate hydroxymethyltransferase activity"/>
    <property type="evidence" value="ECO:0007669"/>
    <property type="project" value="UniProtKB-UniRule"/>
</dbReference>
<comment type="pathway">
    <text evidence="1 7">Cofactor biosynthesis; (R)-pantothenate biosynthesis; (R)-pantoate from 3-methyl-2-oxobutanoate: step 1/2.</text>
</comment>
<comment type="function">
    <text evidence="6 7">Catalyzes the reversible reaction in which hydroxymethyl group from 5,10-methylenetetrahydrofolate is transferred onto alpha-ketoisovalerate to form ketopantoate.</text>
</comment>
<keyword evidence="7 10" id="KW-0460">Magnesium</keyword>
<dbReference type="Pfam" id="PF02548">
    <property type="entry name" value="Pantoate_transf"/>
    <property type="match status" value="1"/>
</dbReference>
<dbReference type="HAMAP" id="MF_00156">
    <property type="entry name" value="PanB"/>
    <property type="match status" value="1"/>
</dbReference>
<comment type="catalytic activity">
    <reaction evidence="7">
        <text>(6R)-5,10-methylene-5,6,7,8-tetrahydrofolate + 3-methyl-2-oxobutanoate + H2O = 2-dehydropantoate + (6S)-5,6,7,8-tetrahydrofolate</text>
        <dbReference type="Rhea" id="RHEA:11824"/>
        <dbReference type="ChEBI" id="CHEBI:11561"/>
        <dbReference type="ChEBI" id="CHEBI:11851"/>
        <dbReference type="ChEBI" id="CHEBI:15377"/>
        <dbReference type="ChEBI" id="CHEBI:15636"/>
        <dbReference type="ChEBI" id="CHEBI:57453"/>
        <dbReference type="EC" id="2.1.2.11"/>
    </reaction>
</comment>
<dbReference type="Gene3D" id="3.20.20.60">
    <property type="entry name" value="Phosphoenolpyruvate-binding domains"/>
    <property type="match status" value="1"/>
</dbReference>
<keyword evidence="7 10" id="KW-0479">Metal-binding</keyword>
<reference evidence="11" key="1">
    <citation type="journal article" date="2020" name="mSystems">
        <title>Genome- and Community-Level Interaction Insights into Carbon Utilization and Element Cycling Functions of Hydrothermarchaeota in Hydrothermal Sediment.</title>
        <authorList>
            <person name="Zhou Z."/>
            <person name="Liu Y."/>
            <person name="Xu W."/>
            <person name="Pan J."/>
            <person name="Luo Z.H."/>
            <person name="Li M."/>
        </authorList>
    </citation>
    <scope>NUCLEOTIDE SEQUENCE [LARGE SCALE GENOMIC DNA]</scope>
    <source>
        <strain evidence="11">HyVt-28</strain>
    </source>
</reference>
<feature type="binding site" evidence="7 9">
    <location>
        <position position="113"/>
    </location>
    <ligand>
        <name>3-methyl-2-oxobutanoate</name>
        <dbReference type="ChEBI" id="CHEBI:11851"/>
    </ligand>
</feature>
<comment type="similarity">
    <text evidence="2 7">Belongs to the PanB family.</text>
</comment>
<comment type="subcellular location">
    <subcellularLocation>
        <location evidence="7">Cytoplasm</location>
    </subcellularLocation>
</comment>
<dbReference type="AlphaFoldDB" id="A0A7V0LTY4"/>
<comment type="caution">
    <text evidence="11">The sequence shown here is derived from an EMBL/GenBank/DDBJ whole genome shotgun (WGS) entry which is preliminary data.</text>
</comment>
<accession>A0A7V0LTY4</accession>
<dbReference type="EC" id="2.1.2.11" evidence="7"/>
<dbReference type="PIRSF" id="PIRSF000388">
    <property type="entry name" value="Pantoate_hydroxy_MeTrfase"/>
    <property type="match status" value="1"/>
</dbReference>
<dbReference type="FunFam" id="3.20.20.60:FF:000003">
    <property type="entry name" value="3-methyl-2-oxobutanoate hydroxymethyltransferase"/>
    <property type="match status" value="1"/>
</dbReference>
<evidence type="ECO:0000256" key="2">
    <source>
        <dbReference type="ARBA" id="ARBA00008676"/>
    </source>
</evidence>
<keyword evidence="7" id="KW-0963">Cytoplasm</keyword>
<dbReference type="NCBIfam" id="TIGR00222">
    <property type="entry name" value="panB"/>
    <property type="match status" value="1"/>
</dbReference>
<dbReference type="CDD" id="cd06557">
    <property type="entry name" value="KPHMT-like"/>
    <property type="match status" value="1"/>
</dbReference>
<name>A0A7V0LTY4_UNCW3</name>
<keyword evidence="5 7" id="KW-0808">Transferase</keyword>
<evidence type="ECO:0000256" key="7">
    <source>
        <dbReference type="HAMAP-Rule" id="MF_00156"/>
    </source>
</evidence>
<evidence type="ECO:0000256" key="6">
    <source>
        <dbReference type="ARBA" id="ARBA00056497"/>
    </source>
</evidence>
<dbReference type="PANTHER" id="PTHR20881">
    <property type="entry name" value="3-METHYL-2-OXOBUTANOATE HYDROXYMETHYLTRANSFERASE"/>
    <property type="match status" value="1"/>
</dbReference>
<dbReference type="InterPro" id="IPR015813">
    <property type="entry name" value="Pyrv/PenolPyrv_kinase-like_dom"/>
</dbReference>
<feature type="binding site" evidence="7 10">
    <location>
        <position position="115"/>
    </location>
    <ligand>
        <name>Mg(2+)</name>
        <dbReference type="ChEBI" id="CHEBI:18420"/>
    </ligand>
</feature>
<dbReference type="PANTHER" id="PTHR20881:SF0">
    <property type="entry name" value="3-METHYL-2-OXOBUTANOATE HYDROXYMETHYLTRANSFERASE"/>
    <property type="match status" value="1"/>
</dbReference>
<feature type="active site" description="Proton acceptor" evidence="7 8">
    <location>
        <position position="182"/>
    </location>
</feature>
<evidence type="ECO:0000256" key="5">
    <source>
        <dbReference type="ARBA" id="ARBA00022679"/>
    </source>
</evidence>
<dbReference type="NCBIfam" id="NF001452">
    <property type="entry name" value="PRK00311.1"/>
    <property type="match status" value="1"/>
</dbReference>
<organism evidence="11">
    <name type="scientific">candidate division WOR-3 bacterium</name>
    <dbReference type="NCBI Taxonomy" id="2052148"/>
    <lineage>
        <taxon>Bacteria</taxon>
        <taxon>Bacteria division WOR-3</taxon>
    </lineage>
</organism>
<dbReference type="EMBL" id="DRDR01000083">
    <property type="protein sequence ID" value="HDL60192.1"/>
    <property type="molecule type" value="Genomic_DNA"/>
</dbReference>
<feature type="binding site" evidence="7 10">
    <location>
        <position position="45"/>
    </location>
    <ligand>
        <name>Mg(2+)</name>
        <dbReference type="ChEBI" id="CHEBI:18420"/>
    </ligand>
</feature>
<sequence>MGKITVKTFIERKKEREKLVLVTAYTYAQAKIAEAAEVDGVLVGDSLGMVIKGDANTLNVSLEELEYHTSCVKKGLTSPLLIADMPFLSYQSSVEKGIESAGRLIKRGAEAVKIEGGEEVAPLIEKLVRYGIPVMGHLGMTPQYIHSFGGYRLQAKSARARRKILEDARILEEAGVFSIVLELIPLEVAKEVTEKVNIPTIGIGAGPFTDGQILVFHDIMGLYPEFKPKFAKVYRDLFTEAVSGLKEFIMEVKEGQFPDEEHSFRLKK</sequence>
<dbReference type="GO" id="GO:0005737">
    <property type="term" value="C:cytoplasm"/>
    <property type="evidence" value="ECO:0007669"/>
    <property type="project" value="UniProtKB-SubCell"/>
</dbReference>
<gene>
    <name evidence="7 11" type="primary">panB</name>
    <name evidence="11" type="ORF">ENH14_01920</name>
</gene>
<evidence type="ECO:0000256" key="9">
    <source>
        <dbReference type="PIRSR" id="PIRSR000388-2"/>
    </source>
</evidence>
<dbReference type="UniPathway" id="UPA00028">
    <property type="reaction ID" value="UER00003"/>
</dbReference>
<proteinExistence type="inferred from homology"/>
<protein>
    <recommendedName>
        <fullName evidence="7">3-methyl-2-oxobutanoate hydroxymethyltransferase</fullName>
        <ecNumber evidence="7">2.1.2.11</ecNumber>
    </recommendedName>
    <alternativeName>
        <fullName evidence="7">Ketopantoate hydroxymethyltransferase</fullName>
        <shortName evidence="7">KPHMT</shortName>
    </alternativeName>
</protein>
<evidence type="ECO:0000313" key="11">
    <source>
        <dbReference type="EMBL" id="HDL60192.1"/>
    </source>
</evidence>
<dbReference type="InterPro" id="IPR003700">
    <property type="entry name" value="Pantoate_hydroxy_MeTrfase"/>
</dbReference>
<evidence type="ECO:0000256" key="8">
    <source>
        <dbReference type="PIRSR" id="PIRSR000388-1"/>
    </source>
</evidence>
<comment type="cofactor">
    <cofactor evidence="7 10">
        <name>Mg(2+)</name>
        <dbReference type="ChEBI" id="CHEBI:18420"/>
    </cofactor>
    <text evidence="7 10">Binds 1 Mg(2+) ion per subunit.</text>
</comment>
<dbReference type="GO" id="GO:0000287">
    <property type="term" value="F:magnesium ion binding"/>
    <property type="evidence" value="ECO:0007669"/>
    <property type="project" value="TreeGrafter"/>
</dbReference>
<evidence type="ECO:0000256" key="3">
    <source>
        <dbReference type="ARBA" id="ARBA00011424"/>
    </source>
</evidence>
<dbReference type="Proteomes" id="UP000886381">
    <property type="component" value="Unassembled WGS sequence"/>
</dbReference>
<feature type="binding site" evidence="7 10">
    <location>
        <position position="84"/>
    </location>
    <ligand>
        <name>Mg(2+)</name>
        <dbReference type="ChEBI" id="CHEBI:18420"/>
    </ligand>
</feature>